<gene>
    <name evidence="1" type="ORF">SAMN05216302_10385</name>
</gene>
<proteinExistence type="predicted"/>
<protein>
    <submittedName>
        <fullName evidence="1">Uncharacterized protein</fullName>
    </submittedName>
</protein>
<organism evidence="1 2">
    <name type="scientific">Nitrosomonas aestuarii</name>
    <dbReference type="NCBI Taxonomy" id="52441"/>
    <lineage>
        <taxon>Bacteria</taxon>
        <taxon>Pseudomonadati</taxon>
        <taxon>Pseudomonadota</taxon>
        <taxon>Betaproteobacteria</taxon>
        <taxon>Nitrosomonadales</taxon>
        <taxon>Nitrosomonadaceae</taxon>
        <taxon>Nitrosomonas</taxon>
    </lineage>
</organism>
<sequence length="121" mass="14043">MMKKRLTNYFILILVVNLLTNAIALTFHEEVLAHELDHHHHHQHTHDLDHHHSNLIGDEDLEYFVHLYLHAAGQHQPFCFTLLPLLTAVKGKEILAAFSYTNIPEEILDLPYRPPRNTSVS</sequence>
<dbReference type="EMBL" id="FOSP01000038">
    <property type="protein sequence ID" value="SFL17435.1"/>
    <property type="molecule type" value="Genomic_DNA"/>
</dbReference>
<evidence type="ECO:0000313" key="1">
    <source>
        <dbReference type="EMBL" id="SFL17435.1"/>
    </source>
</evidence>
<accession>A0A1I4FHJ3</accession>
<name>A0A1I4FHJ3_9PROT</name>
<evidence type="ECO:0000313" key="2">
    <source>
        <dbReference type="Proteomes" id="UP000199533"/>
    </source>
</evidence>
<reference evidence="2" key="1">
    <citation type="submission" date="2016-10" db="EMBL/GenBank/DDBJ databases">
        <authorList>
            <person name="Varghese N."/>
            <person name="Submissions S."/>
        </authorList>
    </citation>
    <scope>NUCLEOTIDE SEQUENCE [LARGE SCALE GENOMIC DNA]</scope>
    <source>
        <strain evidence="2">Nm69</strain>
    </source>
</reference>
<dbReference type="AlphaFoldDB" id="A0A1I4FHJ3"/>
<keyword evidence="2" id="KW-1185">Reference proteome</keyword>
<dbReference type="Proteomes" id="UP000199533">
    <property type="component" value="Unassembled WGS sequence"/>
</dbReference>